<sequence length="151" mass="16997">MNQHTQPTPLTAQQLDDIDTRAKAATPGPWTLSENYSDVLGPDGHQLASYWNPTSETRNGEFIAHAREDVRTLLAEVRRLRARVAELERPAVEAKRNEIRQSFAELVTQAREDRDYEGAFDVQCRLREHEEQWQREDTAAAAAAVSAGAGR</sequence>
<reference evidence="4" key="1">
    <citation type="submission" date="2015-07" db="EMBL/GenBank/DDBJ databases">
        <authorList>
            <person name="Ju K.-S."/>
            <person name="Doroghazi J.R."/>
            <person name="Metcalf W.W."/>
        </authorList>
    </citation>
    <scope>NUCLEOTIDE SEQUENCE [LARGE SCALE GENOMIC DNA]</scope>
    <source>
        <strain evidence="4">NRRL 2290</strain>
    </source>
</reference>
<dbReference type="STRING" id="67356.AQJ84_11280"/>
<comment type="caution">
    <text evidence="3">The sequence shown here is derived from an EMBL/GenBank/DDBJ whole genome shotgun (WGS) entry which is preliminary data.</text>
</comment>
<keyword evidence="1" id="KW-0175">Coiled coil</keyword>
<dbReference type="OrthoDB" id="4338888at2"/>
<dbReference type="AlphaFoldDB" id="A0A0L8L588"/>
<gene>
    <name evidence="3" type="ORF">ADK37_23345</name>
</gene>
<protein>
    <submittedName>
        <fullName evidence="3">Uncharacterized protein</fullName>
    </submittedName>
</protein>
<feature type="region of interest" description="Disordered" evidence="2">
    <location>
        <begin position="1"/>
        <end position="35"/>
    </location>
</feature>
<evidence type="ECO:0000313" key="4">
    <source>
        <dbReference type="Proteomes" id="UP000037251"/>
    </source>
</evidence>
<dbReference type="PATRIC" id="fig|67356.5.peg.4976"/>
<feature type="coiled-coil region" evidence="1">
    <location>
        <begin position="63"/>
        <end position="97"/>
    </location>
</feature>
<dbReference type="Proteomes" id="UP000037251">
    <property type="component" value="Unassembled WGS sequence"/>
</dbReference>
<accession>A0A0L8L588</accession>
<keyword evidence="4" id="KW-1185">Reference proteome</keyword>
<name>A0A0L8L588_9ACTN</name>
<dbReference type="RefSeq" id="WP_053192034.1">
    <property type="nucleotide sequence ID" value="NZ_KQ948990.1"/>
</dbReference>
<evidence type="ECO:0000256" key="1">
    <source>
        <dbReference type="SAM" id="Coils"/>
    </source>
</evidence>
<organism evidence="3 4">
    <name type="scientific">Streptomyces resistomycificus</name>
    <dbReference type="NCBI Taxonomy" id="67356"/>
    <lineage>
        <taxon>Bacteria</taxon>
        <taxon>Bacillati</taxon>
        <taxon>Actinomycetota</taxon>
        <taxon>Actinomycetes</taxon>
        <taxon>Kitasatosporales</taxon>
        <taxon>Streptomycetaceae</taxon>
        <taxon>Streptomyces</taxon>
        <taxon>Streptomyces aurantiacus group</taxon>
    </lineage>
</organism>
<dbReference type="EMBL" id="LGUS01000174">
    <property type="protein sequence ID" value="KOG33317.1"/>
    <property type="molecule type" value="Genomic_DNA"/>
</dbReference>
<evidence type="ECO:0000313" key="3">
    <source>
        <dbReference type="EMBL" id="KOG33317.1"/>
    </source>
</evidence>
<feature type="compositionally biased region" description="Polar residues" evidence="2">
    <location>
        <begin position="1"/>
        <end position="14"/>
    </location>
</feature>
<proteinExistence type="predicted"/>
<evidence type="ECO:0000256" key="2">
    <source>
        <dbReference type="SAM" id="MobiDB-lite"/>
    </source>
</evidence>